<keyword evidence="4 8" id="KW-0378">Hydrolase</keyword>
<dbReference type="AlphaFoldDB" id="A0A9X3LDS8"/>
<keyword evidence="3" id="KW-0547">Nucleotide-binding</keyword>
<dbReference type="EC" id="3.6.1.41" evidence="1"/>
<keyword evidence="9" id="KW-1185">Reference proteome</keyword>
<dbReference type="SUPFAM" id="SSF109604">
    <property type="entry name" value="HD-domain/PDEase-like"/>
    <property type="match status" value="1"/>
</dbReference>
<dbReference type="Proteomes" id="UP001152173">
    <property type="component" value="Unassembled WGS sequence"/>
</dbReference>
<name>A0A9X3LDS8_9BACL</name>
<dbReference type="Pfam" id="PF01966">
    <property type="entry name" value="HD"/>
    <property type="match status" value="1"/>
</dbReference>
<dbReference type="CDD" id="cd00077">
    <property type="entry name" value="HDc"/>
    <property type="match status" value="1"/>
</dbReference>
<feature type="domain" description="HD" evidence="7">
    <location>
        <begin position="18"/>
        <end position="132"/>
    </location>
</feature>
<dbReference type="GO" id="GO:0000166">
    <property type="term" value="F:nucleotide binding"/>
    <property type="evidence" value="ECO:0007669"/>
    <property type="project" value="UniProtKB-KW"/>
</dbReference>
<gene>
    <name evidence="8" type="primary">yqeK</name>
    <name evidence="8" type="ORF">M9R32_02670</name>
</gene>
<comment type="catalytic activity">
    <reaction evidence="6">
        <text>P(1),P(4)-bis(5'-adenosyl) tetraphosphate + H2O = 2 ADP + 2 H(+)</text>
        <dbReference type="Rhea" id="RHEA:24252"/>
        <dbReference type="ChEBI" id="CHEBI:15377"/>
        <dbReference type="ChEBI" id="CHEBI:15378"/>
        <dbReference type="ChEBI" id="CHEBI:58141"/>
        <dbReference type="ChEBI" id="CHEBI:456216"/>
        <dbReference type="EC" id="3.6.1.41"/>
    </reaction>
</comment>
<comment type="caution">
    <text evidence="8">The sequence shown here is derived from an EMBL/GenBank/DDBJ whole genome shotgun (WGS) entry which is preliminary data.</text>
</comment>
<protein>
    <recommendedName>
        <fullName evidence="1">bis(5'-nucleosyl)-tetraphosphatase (symmetrical)</fullName>
        <ecNumber evidence="1">3.6.1.41</ecNumber>
    </recommendedName>
</protein>
<evidence type="ECO:0000256" key="6">
    <source>
        <dbReference type="ARBA" id="ARBA00049417"/>
    </source>
</evidence>
<dbReference type="SMART" id="SM00471">
    <property type="entry name" value="HDc"/>
    <property type="match status" value="1"/>
</dbReference>
<evidence type="ECO:0000256" key="4">
    <source>
        <dbReference type="ARBA" id="ARBA00022801"/>
    </source>
</evidence>
<dbReference type="PROSITE" id="PS51831">
    <property type="entry name" value="HD"/>
    <property type="match status" value="1"/>
</dbReference>
<dbReference type="InterPro" id="IPR005249">
    <property type="entry name" value="YqeK"/>
</dbReference>
<evidence type="ECO:0000313" key="9">
    <source>
        <dbReference type="Proteomes" id="UP001152173"/>
    </source>
</evidence>
<evidence type="ECO:0000256" key="1">
    <source>
        <dbReference type="ARBA" id="ARBA00012506"/>
    </source>
</evidence>
<keyword evidence="2" id="KW-0479">Metal-binding</keyword>
<dbReference type="GO" id="GO:0008803">
    <property type="term" value="F:bis(5'-nucleosyl)-tetraphosphatase (symmetrical) activity"/>
    <property type="evidence" value="ECO:0007669"/>
    <property type="project" value="UniProtKB-EC"/>
</dbReference>
<evidence type="ECO:0000256" key="5">
    <source>
        <dbReference type="ARBA" id="ARBA00023004"/>
    </source>
</evidence>
<dbReference type="InterPro" id="IPR003607">
    <property type="entry name" value="HD/PDEase_dom"/>
</dbReference>
<dbReference type="NCBIfam" id="TIGR00488">
    <property type="entry name" value="bis(5'-nucleosyl)-tetraphosphatase (symmetrical) YqeK"/>
    <property type="match status" value="1"/>
</dbReference>
<evidence type="ECO:0000259" key="7">
    <source>
        <dbReference type="PROSITE" id="PS51831"/>
    </source>
</evidence>
<reference evidence="8" key="1">
    <citation type="submission" date="2022-05" db="EMBL/GenBank/DDBJ databases">
        <authorList>
            <person name="Colautti A."/>
            <person name="Iacumin L."/>
        </authorList>
    </citation>
    <scope>NUCLEOTIDE SEQUENCE</scope>
    <source>
        <strain evidence="8">SK 55</strain>
    </source>
</reference>
<dbReference type="GO" id="GO:0046872">
    <property type="term" value="F:metal ion binding"/>
    <property type="evidence" value="ECO:0007669"/>
    <property type="project" value="UniProtKB-KW"/>
</dbReference>
<organism evidence="8 9">
    <name type="scientific">Paenisporosarcina quisquiliarum</name>
    <dbReference type="NCBI Taxonomy" id="365346"/>
    <lineage>
        <taxon>Bacteria</taxon>
        <taxon>Bacillati</taxon>
        <taxon>Bacillota</taxon>
        <taxon>Bacilli</taxon>
        <taxon>Bacillales</taxon>
        <taxon>Caryophanaceae</taxon>
        <taxon>Paenisporosarcina</taxon>
    </lineage>
</organism>
<dbReference type="EMBL" id="JAMKBJ010000002">
    <property type="protein sequence ID" value="MCZ8536096.1"/>
    <property type="molecule type" value="Genomic_DNA"/>
</dbReference>
<dbReference type="InterPro" id="IPR051094">
    <property type="entry name" value="Diverse_Catalytic_Enzymes"/>
</dbReference>
<evidence type="ECO:0000256" key="2">
    <source>
        <dbReference type="ARBA" id="ARBA00022723"/>
    </source>
</evidence>
<dbReference type="InterPro" id="IPR006674">
    <property type="entry name" value="HD_domain"/>
</dbReference>
<dbReference type="Gene3D" id="1.10.3210.10">
    <property type="entry name" value="Hypothetical protein af1432"/>
    <property type="match status" value="1"/>
</dbReference>
<dbReference type="PANTHER" id="PTHR35795">
    <property type="entry name" value="SLR1885 PROTEIN"/>
    <property type="match status" value="1"/>
</dbReference>
<keyword evidence="5" id="KW-0408">Iron</keyword>
<evidence type="ECO:0000256" key="3">
    <source>
        <dbReference type="ARBA" id="ARBA00022741"/>
    </source>
</evidence>
<dbReference type="PANTHER" id="PTHR35795:SF1">
    <property type="entry name" value="BIS(5'-NUCLEOSYL)-TETRAPHOSPHATASE, SYMMETRICAL"/>
    <property type="match status" value="1"/>
</dbReference>
<proteinExistence type="predicted"/>
<sequence>MNRDDLINAIRTRMPEKRVVHTLGVMETAIRLAKVYGVSEQDAELAAILHDVVKFADREWMKQTIVEQQMDPILLNFHHELWHAPVGAYVAQQEFGVSNQDVLNAICYHTTGRANMTKLEKILYCADMIEPNRKFPGVDDLRQQDEQGLNELMKACVQRSIQFLMQKNQPVYPDSIHCYNDLVTRKEND</sequence>
<dbReference type="RefSeq" id="WP_269925206.1">
    <property type="nucleotide sequence ID" value="NZ_JAMKBJ010000002.1"/>
</dbReference>
<accession>A0A9X3LDS8</accession>
<evidence type="ECO:0000313" key="8">
    <source>
        <dbReference type="EMBL" id="MCZ8536096.1"/>
    </source>
</evidence>